<organism evidence="3 4">
    <name type="scientific">Saccharopolyspora thermophila</name>
    <dbReference type="NCBI Taxonomy" id="89367"/>
    <lineage>
        <taxon>Bacteria</taxon>
        <taxon>Bacillati</taxon>
        <taxon>Actinomycetota</taxon>
        <taxon>Actinomycetes</taxon>
        <taxon>Pseudonocardiales</taxon>
        <taxon>Pseudonocardiaceae</taxon>
        <taxon>Saccharopolyspora</taxon>
    </lineage>
</organism>
<dbReference type="Gene3D" id="3.40.50.300">
    <property type="entry name" value="P-loop containing nucleotide triphosphate hydrolases"/>
    <property type="match status" value="1"/>
</dbReference>
<dbReference type="InterPro" id="IPR003593">
    <property type="entry name" value="AAA+_ATPase"/>
</dbReference>
<dbReference type="SUPFAM" id="SSF52540">
    <property type="entry name" value="P-loop containing nucleoside triphosphate hydrolases"/>
    <property type="match status" value="1"/>
</dbReference>
<dbReference type="AlphaFoldDB" id="A0A917NGH4"/>
<feature type="transmembrane region" description="Helical" evidence="1">
    <location>
        <begin position="401"/>
        <end position="422"/>
    </location>
</feature>
<proteinExistence type="predicted"/>
<evidence type="ECO:0000256" key="1">
    <source>
        <dbReference type="SAM" id="Phobius"/>
    </source>
</evidence>
<gene>
    <name evidence="3" type="ORF">GCM10011581_39950</name>
</gene>
<dbReference type="PROSITE" id="PS50837">
    <property type="entry name" value="NACHT"/>
    <property type="match status" value="1"/>
</dbReference>
<feature type="transmembrane region" description="Helical" evidence="1">
    <location>
        <begin position="560"/>
        <end position="580"/>
    </location>
</feature>
<feature type="transmembrane region" description="Helical" evidence="1">
    <location>
        <begin position="497"/>
        <end position="514"/>
    </location>
</feature>
<name>A0A917NGH4_9PSEU</name>
<protein>
    <recommendedName>
        <fullName evidence="2">NACHT domain-containing protein</fullName>
    </recommendedName>
</protein>
<reference evidence="3 4" key="1">
    <citation type="journal article" date="2014" name="Int. J. Syst. Evol. Microbiol.">
        <title>Complete genome sequence of Corynebacterium casei LMG S-19264T (=DSM 44701T), isolated from a smear-ripened cheese.</title>
        <authorList>
            <consortium name="US DOE Joint Genome Institute (JGI-PGF)"/>
            <person name="Walter F."/>
            <person name="Albersmeier A."/>
            <person name="Kalinowski J."/>
            <person name="Ruckert C."/>
        </authorList>
    </citation>
    <scope>NUCLEOTIDE SEQUENCE [LARGE SCALE GENOMIC DNA]</scope>
    <source>
        <strain evidence="3 4">CGMCC 4.7206</strain>
    </source>
</reference>
<feature type="transmembrane region" description="Helical" evidence="1">
    <location>
        <begin position="666"/>
        <end position="684"/>
    </location>
</feature>
<feature type="transmembrane region" description="Helical" evidence="1">
    <location>
        <begin position="472"/>
        <end position="491"/>
    </location>
</feature>
<feature type="transmembrane region" description="Helical" evidence="1">
    <location>
        <begin position="535"/>
        <end position="554"/>
    </location>
</feature>
<evidence type="ECO:0000313" key="3">
    <source>
        <dbReference type="EMBL" id="GGI98767.1"/>
    </source>
</evidence>
<accession>A0A917NGH4</accession>
<feature type="domain" description="NACHT" evidence="2">
    <location>
        <begin position="116"/>
        <end position="235"/>
    </location>
</feature>
<evidence type="ECO:0000259" key="2">
    <source>
        <dbReference type="PROSITE" id="PS50837"/>
    </source>
</evidence>
<comment type="caution">
    <text evidence="3">The sequence shown here is derived from an EMBL/GenBank/DDBJ whole genome shotgun (WGS) entry which is preliminary data.</text>
</comment>
<dbReference type="InterPro" id="IPR007111">
    <property type="entry name" value="NACHT_NTPase"/>
</dbReference>
<keyword evidence="1" id="KW-0472">Membrane</keyword>
<dbReference type="SMART" id="SM00382">
    <property type="entry name" value="AAA"/>
    <property type="match status" value="1"/>
</dbReference>
<keyword evidence="1" id="KW-0812">Transmembrane</keyword>
<evidence type="ECO:0000313" key="4">
    <source>
        <dbReference type="Proteomes" id="UP000597989"/>
    </source>
</evidence>
<sequence>MVAVHIEVVVSGAVGDVHNEFAGNATYMVQAGDISGDIVFSAVTDAPLDRAARDLAAMVHAQWRDEAVARGLAGAGKLPVQWVADWSVADHRDNVGAAPAGGLGDLVEALRAMPEQRLAIIGGPGSGKTSLAILLTLELLRGHARAQPVPVIVLASSWNPVKEHFDDWLARRIGEEYLGQGKDLTRDRIRQLVRDRRILPILDGLDEMPDLLLEEALAKLNRMLGDGSPVILTCRAAEYTAAITNRSVLAGATVVRAQPVGTHTAADYLRRTAQPLRLPRWEPVLSELITNPGGPIATAFQSPLMLWLARTVYHSGPHDPAELLDAARFPDALAIDRHLLDALVPAVFPAGPRSPDQPKPIRDWGPSRAQRWLAFLAAHLTHSHSREIAWWRLSRAYPVPLFEVPALVALYFVLVEVMNLFVDWYPSPDAFQSFEIALGSDIAFKLALLGGVVVGLLRLWKSDLPRRPRVRGRLTGIIMAIAVLTVLASFLERGASIVVYAVGVSTVLVVGLGVPMPSAQVLGPRALLRGERASTALTASLAGPVVGAAVAWLLPTSGWAAVSGIWLIGGLAAAVVVVALSPWSQWLLAKAVLAGMGRLPWSVLTFLEDARRAGVLRQVGGVYQFRHAHLQARLASAWTGRQDVVPAPDRDDANELRIHTRSRSPLRPQVIAVLLPVLTVVFMVQSENSLTDAQAWLGTGTLVAVPVLVGWLLTRLVSRKVELHLTSELIEATVGRRTLTFGWDDVAEVAVRPFGRSEDVMLHVRPVSEVELAPWVRVDSAGWIAMYPLGTDGTVPPQLEQALARFAGERWKPLD</sequence>
<dbReference type="Pfam" id="PF05729">
    <property type="entry name" value="NACHT"/>
    <property type="match status" value="1"/>
</dbReference>
<dbReference type="InterPro" id="IPR027417">
    <property type="entry name" value="P-loop_NTPase"/>
</dbReference>
<dbReference type="Proteomes" id="UP000597989">
    <property type="component" value="Unassembled WGS sequence"/>
</dbReference>
<dbReference type="EMBL" id="BMMT01000016">
    <property type="protein sequence ID" value="GGI98767.1"/>
    <property type="molecule type" value="Genomic_DNA"/>
</dbReference>
<feature type="transmembrane region" description="Helical" evidence="1">
    <location>
        <begin position="442"/>
        <end position="460"/>
    </location>
</feature>
<keyword evidence="1" id="KW-1133">Transmembrane helix</keyword>
<feature type="transmembrane region" description="Helical" evidence="1">
    <location>
        <begin position="696"/>
        <end position="714"/>
    </location>
</feature>